<evidence type="ECO:0000313" key="2">
    <source>
        <dbReference type="EMBL" id="KAK4443339.1"/>
    </source>
</evidence>
<evidence type="ECO:0000256" key="1">
    <source>
        <dbReference type="SAM" id="MobiDB-lite"/>
    </source>
</evidence>
<evidence type="ECO:0000313" key="3">
    <source>
        <dbReference type="Proteomes" id="UP001321760"/>
    </source>
</evidence>
<gene>
    <name evidence="2" type="ORF">QBC34DRAFT_478056</name>
</gene>
<dbReference type="AlphaFoldDB" id="A0AAV9G5G7"/>
<comment type="caution">
    <text evidence="2">The sequence shown here is derived from an EMBL/GenBank/DDBJ whole genome shotgun (WGS) entry which is preliminary data.</text>
</comment>
<sequence>MRLDADLDAQERDQRRQRLRDPAEDGADRGRGPLCHLDPDDREADRKKTVEPPPYPSSDSEFESGQTEAENSSDSEGAMRRQHAKNIERSLDEFKQKLPAICQAVTKKLSELPKFRRFEDVKDAFPMPIQNDLWSTEDSEHAERMWRRLHMKKQMALNAKNKAIKTLYRSCLGVMTCLPQDIISAEFYLEYDITHNIIPDRTGTEWTADFFSLLKDLIPHPMWERNRALLAYAIYYVTLALADDKRGWKWRCVRFGHEQPFMNRFSDACIAGVNVVEAHTQASGTMGSGGSNWKNLFLAIDRAVVRAEGPKPLADPDCAYLPVAATHLKLLRDALEDIRSPLGCPVFHTVKYYSRVVNKRRSRHDYPCADDIQELKEYSLLRAYRIRCRHSKAHGLDLSEEDSPTPTPEAMRSNQLQPTVFKQSASP</sequence>
<reference evidence="2" key="2">
    <citation type="submission" date="2023-05" db="EMBL/GenBank/DDBJ databases">
        <authorList>
            <consortium name="Lawrence Berkeley National Laboratory"/>
            <person name="Steindorff A."/>
            <person name="Hensen N."/>
            <person name="Bonometti L."/>
            <person name="Westerberg I."/>
            <person name="Brannstrom I.O."/>
            <person name="Guillou S."/>
            <person name="Cros-Aarteil S."/>
            <person name="Calhoun S."/>
            <person name="Haridas S."/>
            <person name="Kuo A."/>
            <person name="Mondo S."/>
            <person name="Pangilinan J."/>
            <person name="Riley R."/>
            <person name="Labutti K."/>
            <person name="Andreopoulos B."/>
            <person name="Lipzen A."/>
            <person name="Chen C."/>
            <person name="Yanf M."/>
            <person name="Daum C."/>
            <person name="Ng V."/>
            <person name="Clum A."/>
            <person name="Ohm R."/>
            <person name="Martin F."/>
            <person name="Silar P."/>
            <person name="Natvig D."/>
            <person name="Lalanne C."/>
            <person name="Gautier V."/>
            <person name="Ament-Velasquez S.L."/>
            <person name="Kruys A."/>
            <person name="Hutchinson M.I."/>
            <person name="Powell A.J."/>
            <person name="Barry K."/>
            <person name="Miller A.N."/>
            <person name="Grigoriev I.V."/>
            <person name="Debuchy R."/>
            <person name="Gladieux P."/>
            <person name="Thoren M.H."/>
            <person name="Johannesson H."/>
        </authorList>
    </citation>
    <scope>NUCLEOTIDE SEQUENCE</scope>
    <source>
        <strain evidence="2">PSN243</strain>
    </source>
</reference>
<name>A0AAV9G5G7_9PEZI</name>
<reference evidence="2" key="1">
    <citation type="journal article" date="2023" name="Mol. Phylogenet. Evol.">
        <title>Genome-scale phylogeny and comparative genomics of the fungal order Sordariales.</title>
        <authorList>
            <person name="Hensen N."/>
            <person name="Bonometti L."/>
            <person name="Westerberg I."/>
            <person name="Brannstrom I.O."/>
            <person name="Guillou S."/>
            <person name="Cros-Aarteil S."/>
            <person name="Calhoun S."/>
            <person name="Haridas S."/>
            <person name="Kuo A."/>
            <person name="Mondo S."/>
            <person name="Pangilinan J."/>
            <person name="Riley R."/>
            <person name="LaButti K."/>
            <person name="Andreopoulos B."/>
            <person name="Lipzen A."/>
            <person name="Chen C."/>
            <person name="Yan M."/>
            <person name="Daum C."/>
            <person name="Ng V."/>
            <person name="Clum A."/>
            <person name="Steindorff A."/>
            <person name="Ohm R.A."/>
            <person name="Martin F."/>
            <person name="Silar P."/>
            <person name="Natvig D.O."/>
            <person name="Lalanne C."/>
            <person name="Gautier V."/>
            <person name="Ament-Velasquez S.L."/>
            <person name="Kruys A."/>
            <person name="Hutchinson M.I."/>
            <person name="Powell A.J."/>
            <person name="Barry K."/>
            <person name="Miller A.N."/>
            <person name="Grigoriev I.V."/>
            <person name="Debuchy R."/>
            <person name="Gladieux P."/>
            <person name="Hiltunen Thoren M."/>
            <person name="Johannesson H."/>
        </authorList>
    </citation>
    <scope>NUCLEOTIDE SEQUENCE</scope>
    <source>
        <strain evidence="2">PSN243</strain>
    </source>
</reference>
<keyword evidence="3" id="KW-1185">Reference proteome</keyword>
<feature type="region of interest" description="Disordered" evidence="1">
    <location>
        <begin position="395"/>
        <end position="427"/>
    </location>
</feature>
<feature type="compositionally biased region" description="Polar residues" evidence="1">
    <location>
        <begin position="412"/>
        <end position="427"/>
    </location>
</feature>
<feature type="compositionally biased region" description="Basic and acidic residues" evidence="1">
    <location>
        <begin position="1"/>
        <end position="50"/>
    </location>
</feature>
<organism evidence="2 3">
    <name type="scientific">Podospora aff. communis PSN243</name>
    <dbReference type="NCBI Taxonomy" id="3040156"/>
    <lineage>
        <taxon>Eukaryota</taxon>
        <taxon>Fungi</taxon>
        <taxon>Dikarya</taxon>
        <taxon>Ascomycota</taxon>
        <taxon>Pezizomycotina</taxon>
        <taxon>Sordariomycetes</taxon>
        <taxon>Sordariomycetidae</taxon>
        <taxon>Sordariales</taxon>
        <taxon>Podosporaceae</taxon>
        <taxon>Podospora</taxon>
    </lineage>
</organism>
<proteinExistence type="predicted"/>
<dbReference type="EMBL" id="MU865995">
    <property type="protein sequence ID" value="KAK4443339.1"/>
    <property type="molecule type" value="Genomic_DNA"/>
</dbReference>
<feature type="compositionally biased region" description="Polar residues" evidence="1">
    <location>
        <begin position="57"/>
        <end position="75"/>
    </location>
</feature>
<evidence type="ECO:0008006" key="4">
    <source>
        <dbReference type="Google" id="ProtNLM"/>
    </source>
</evidence>
<dbReference type="Proteomes" id="UP001321760">
    <property type="component" value="Unassembled WGS sequence"/>
</dbReference>
<protein>
    <recommendedName>
        <fullName evidence="4">Fungal-type protein kinase domain-containing protein</fullName>
    </recommendedName>
</protein>
<feature type="region of interest" description="Disordered" evidence="1">
    <location>
        <begin position="1"/>
        <end position="83"/>
    </location>
</feature>
<accession>A0AAV9G5G7</accession>